<dbReference type="Gene3D" id="3.30.420.10">
    <property type="entry name" value="Ribonuclease H-like superfamily/Ribonuclease H"/>
    <property type="match status" value="1"/>
</dbReference>
<dbReference type="Proteomes" id="UP000716291">
    <property type="component" value="Unassembled WGS sequence"/>
</dbReference>
<dbReference type="InterPro" id="IPR043502">
    <property type="entry name" value="DNA/RNA_pol_sf"/>
</dbReference>
<proteinExistence type="predicted"/>
<dbReference type="InterPro" id="IPR001584">
    <property type="entry name" value="Integrase_cat-core"/>
</dbReference>
<keyword evidence="1" id="KW-0808">Transferase</keyword>
<dbReference type="EMBL" id="JAANQT010003400">
    <property type="protein sequence ID" value="KAG1301086.1"/>
    <property type="molecule type" value="Genomic_DNA"/>
</dbReference>
<dbReference type="InterPro" id="IPR036397">
    <property type="entry name" value="RNaseH_sf"/>
</dbReference>
<accession>A0A9P6WYF0</accession>
<dbReference type="InterPro" id="IPR050951">
    <property type="entry name" value="Retrovirus_Pol_polyprotein"/>
</dbReference>
<dbReference type="Pfam" id="PF17917">
    <property type="entry name" value="RT_RNaseH"/>
    <property type="match status" value="1"/>
</dbReference>
<evidence type="ECO:0000256" key="5">
    <source>
        <dbReference type="ARBA" id="ARBA00022801"/>
    </source>
</evidence>
<dbReference type="InterPro" id="IPR041588">
    <property type="entry name" value="Integrase_H2C2"/>
</dbReference>
<dbReference type="InterPro" id="IPR012337">
    <property type="entry name" value="RNaseH-like_sf"/>
</dbReference>
<keyword evidence="5" id="KW-0378">Hydrolase</keyword>
<evidence type="ECO:0000256" key="6">
    <source>
        <dbReference type="ARBA" id="ARBA00022918"/>
    </source>
</evidence>
<gene>
    <name evidence="9" type="ORF">G6F64_012113</name>
</gene>
<dbReference type="GO" id="GO:0003676">
    <property type="term" value="F:nucleic acid binding"/>
    <property type="evidence" value="ECO:0007669"/>
    <property type="project" value="InterPro"/>
</dbReference>
<dbReference type="SUPFAM" id="SSF53098">
    <property type="entry name" value="Ribonuclease H-like"/>
    <property type="match status" value="1"/>
</dbReference>
<evidence type="ECO:0000313" key="10">
    <source>
        <dbReference type="Proteomes" id="UP000716291"/>
    </source>
</evidence>
<evidence type="ECO:0000256" key="4">
    <source>
        <dbReference type="ARBA" id="ARBA00022759"/>
    </source>
</evidence>
<dbReference type="InterPro" id="IPR041373">
    <property type="entry name" value="RT_RNaseH"/>
</dbReference>
<dbReference type="PROSITE" id="PS50994">
    <property type="entry name" value="INTEGRASE"/>
    <property type="match status" value="1"/>
</dbReference>
<evidence type="ECO:0000313" key="9">
    <source>
        <dbReference type="EMBL" id="KAG1301086.1"/>
    </source>
</evidence>
<keyword evidence="3" id="KW-0540">Nuclease</keyword>
<evidence type="ECO:0000256" key="2">
    <source>
        <dbReference type="ARBA" id="ARBA00022695"/>
    </source>
</evidence>
<evidence type="ECO:0000259" key="8">
    <source>
        <dbReference type="PROSITE" id="PS50994"/>
    </source>
</evidence>
<keyword evidence="2" id="KW-0548">Nucleotidyltransferase</keyword>
<sequence length="623" mass="71268">MYALLRKDAPFVWSKEADQAFITLKIIIMTLPTLAYPDPHKPYDVHTDASMFGLGAIIVQNGRPVAFASRTLTPAEKNYSTTEQEALCVVYALNHFYPYLYGAVFTIYTDHAALKCILSKKEPKGRIARWVLAIQAFQFTIIHRKGIANKDADALSRRDQVNNQQVSVSNGSYGSSSYDSSSGERDDEDTNDPEISIQNFKCYQKDDQRIQVILKQGVKRPFLWVNEILYYEYDDKKQVPVLPARIVKTLLRHVHDAPTSGHFGVDKTLEKATQMAWWCSMKEDIKLWIQHCEKCQRFKTRTTSSVAPLKPIVPTRLGEIWAADIAILPISSKGNRYMLVMMEYLSKWVVTVALPSFDSDHVAQAILYEIVLKIGLPERLITDNGSNFVSDAMKNVCARLGIKRSMTSVESPQTDGLVERMNRTLKTSLAMAVDKEPHLWDEYLQFVTFAYNTSKQASTGFSPFQVLYGREAVLPLDKGLVVVPKTYETETWVNYLNKYLPILHGQVIENIKRAQGYQKKFYDKGVKVKYDYKVGDLISRQNLEKLTFPKERWSGPWIIVDKNDIEGRSWKIVKQDDPHKRVTTANVRHMRPWFSQDEFQEYSNLQATINAFNSGALFKGEAM</sequence>
<evidence type="ECO:0000256" key="1">
    <source>
        <dbReference type="ARBA" id="ARBA00022679"/>
    </source>
</evidence>
<dbReference type="GO" id="GO:0015074">
    <property type="term" value="P:DNA integration"/>
    <property type="evidence" value="ECO:0007669"/>
    <property type="project" value="InterPro"/>
</dbReference>
<organism evidence="9 10">
    <name type="scientific">Rhizopus oryzae</name>
    <name type="common">Mucormycosis agent</name>
    <name type="synonym">Rhizopus arrhizus var. delemar</name>
    <dbReference type="NCBI Taxonomy" id="64495"/>
    <lineage>
        <taxon>Eukaryota</taxon>
        <taxon>Fungi</taxon>
        <taxon>Fungi incertae sedis</taxon>
        <taxon>Mucoromycota</taxon>
        <taxon>Mucoromycotina</taxon>
        <taxon>Mucoromycetes</taxon>
        <taxon>Mucorales</taxon>
        <taxon>Mucorineae</taxon>
        <taxon>Rhizopodaceae</taxon>
        <taxon>Rhizopus</taxon>
    </lineage>
</organism>
<keyword evidence="10" id="KW-1185">Reference proteome</keyword>
<evidence type="ECO:0000256" key="7">
    <source>
        <dbReference type="SAM" id="MobiDB-lite"/>
    </source>
</evidence>
<dbReference type="GO" id="GO:0016787">
    <property type="term" value="F:hydrolase activity"/>
    <property type="evidence" value="ECO:0007669"/>
    <property type="project" value="UniProtKB-KW"/>
</dbReference>
<keyword evidence="4" id="KW-0255">Endonuclease</keyword>
<dbReference type="Pfam" id="PF17921">
    <property type="entry name" value="Integrase_H2C2"/>
    <property type="match status" value="1"/>
</dbReference>
<dbReference type="CDD" id="cd09274">
    <property type="entry name" value="RNase_HI_RT_Ty3"/>
    <property type="match status" value="1"/>
</dbReference>
<feature type="compositionally biased region" description="Low complexity" evidence="7">
    <location>
        <begin position="166"/>
        <end position="181"/>
    </location>
</feature>
<dbReference type="PANTHER" id="PTHR37984:SF5">
    <property type="entry name" value="PROTEIN NYNRIN-LIKE"/>
    <property type="match status" value="1"/>
</dbReference>
<dbReference type="GO" id="GO:0004519">
    <property type="term" value="F:endonuclease activity"/>
    <property type="evidence" value="ECO:0007669"/>
    <property type="project" value="UniProtKB-KW"/>
</dbReference>
<feature type="region of interest" description="Disordered" evidence="7">
    <location>
        <begin position="166"/>
        <end position="191"/>
    </location>
</feature>
<dbReference type="SUPFAM" id="SSF56672">
    <property type="entry name" value="DNA/RNA polymerases"/>
    <property type="match status" value="1"/>
</dbReference>
<keyword evidence="6" id="KW-0695">RNA-directed DNA polymerase</keyword>
<name>A0A9P6WYF0_RHIOR</name>
<dbReference type="Pfam" id="PF00665">
    <property type="entry name" value="rve"/>
    <property type="match status" value="1"/>
</dbReference>
<dbReference type="GO" id="GO:0003964">
    <property type="term" value="F:RNA-directed DNA polymerase activity"/>
    <property type="evidence" value="ECO:0007669"/>
    <property type="project" value="UniProtKB-KW"/>
</dbReference>
<reference evidence="9" key="1">
    <citation type="journal article" date="2020" name="Microb. Genom.">
        <title>Genetic diversity of clinical and environmental Mucorales isolates obtained from an investigation of mucormycosis cases among solid organ transplant recipients.</title>
        <authorList>
            <person name="Nguyen M.H."/>
            <person name="Kaul D."/>
            <person name="Muto C."/>
            <person name="Cheng S.J."/>
            <person name="Richter R.A."/>
            <person name="Bruno V.M."/>
            <person name="Liu G."/>
            <person name="Beyhan S."/>
            <person name="Sundermann A.J."/>
            <person name="Mounaud S."/>
            <person name="Pasculle A.W."/>
            <person name="Nierman W.C."/>
            <person name="Driscoll E."/>
            <person name="Cumbie R."/>
            <person name="Clancy C.J."/>
            <person name="Dupont C.L."/>
        </authorList>
    </citation>
    <scope>NUCLEOTIDE SEQUENCE</scope>
    <source>
        <strain evidence="9">GL11</strain>
    </source>
</reference>
<evidence type="ECO:0000256" key="3">
    <source>
        <dbReference type="ARBA" id="ARBA00022722"/>
    </source>
</evidence>
<feature type="domain" description="Integrase catalytic" evidence="8">
    <location>
        <begin position="310"/>
        <end position="471"/>
    </location>
</feature>
<protein>
    <recommendedName>
        <fullName evidence="8">Integrase catalytic domain-containing protein</fullName>
    </recommendedName>
</protein>
<dbReference type="FunFam" id="1.10.340.70:FF:000001">
    <property type="entry name" value="Retrovirus-related Pol polyprotein from transposon gypsy-like Protein"/>
    <property type="match status" value="1"/>
</dbReference>
<dbReference type="Gene3D" id="1.10.340.70">
    <property type="match status" value="1"/>
</dbReference>
<dbReference type="AlphaFoldDB" id="A0A9P6WYF0"/>
<dbReference type="FunFam" id="3.10.20.370:FF:000001">
    <property type="entry name" value="Retrovirus-related Pol polyprotein from transposon 17.6-like protein"/>
    <property type="match status" value="1"/>
</dbReference>
<comment type="caution">
    <text evidence="9">The sequence shown here is derived from an EMBL/GenBank/DDBJ whole genome shotgun (WGS) entry which is preliminary data.</text>
</comment>
<dbReference type="FunFam" id="3.30.420.10:FF:000032">
    <property type="entry name" value="Retrovirus-related Pol polyprotein from transposon 297-like Protein"/>
    <property type="match status" value="1"/>
</dbReference>
<dbReference type="PANTHER" id="PTHR37984">
    <property type="entry name" value="PROTEIN CBG26694"/>
    <property type="match status" value="1"/>
</dbReference>
<dbReference type="GO" id="GO:0005634">
    <property type="term" value="C:nucleus"/>
    <property type="evidence" value="ECO:0007669"/>
    <property type="project" value="UniProtKB-ARBA"/>
</dbReference>